<evidence type="ECO:0000313" key="3">
    <source>
        <dbReference type="Proteomes" id="UP001497480"/>
    </source>
</evidence>
<sequence length="103" mass="10464">MLYLSRSTLIVRKLALESESGEASKAKSQPTKALVSDSRAVAQFYPTLGGNGGLGGMNGGINPPPAPENYSLLAAAAAASTEAGPSASEPNSHVLSEAQHRNA</sequence>
<dbReference type="EMBL" id="CAXHTB010000024">
    <property type="protein sequence ID" value="CAL0332845.1"/>
    <property type="molecule type" value="Genomic_DNA"/>
</dbReference>
<feature type="compositionally biased region" description="Low complexity" evidence="1">
    <location>
        <begin position="77"/>
        <end position="90"/>
    </location>
</feature>
<proteinExistence type="predicted"/>
<organism evidence="2 3">
    <name type="scientific">Lupinus luteus</name>
    <name type="common">European yellow lupine</name>
    <dbReference type="NCBI Taxonomy" id="3873"/>
    <lineage>
        <taxon>Eukaryota</taxon>
        <taxon>Viridiplantae</taxon>
        <taxon>Streptophyta</taxon>
        <taxon>Embryophyta</taxon>
        <taxon>Tracheophyta</taxon>
        <taxon>Spermatophyta</taxon>
        <taxon>Magnoliopsida</taxon>
        <taxon>eudicotyledons</taxon>
        <taxon>Gunneridae</taxon>
        <taxon>Pentapetalae</taxon>
        <taxon>rosids</taxon>
        <taxon>fabids</taxon>
        <taxon>Fabales</taxon>
        <taxon>Fabaceae</taxon>
        <taxon>Papilionoideae</taxon>
        <taxon>50 kb inversion clade</taxon>
        <taxon>genistoids sensu lato</taxon>
        <taxon>core genistoids</taxon>
        <taxon>Genisteae</taxon>
        <taxon>Lupinus</taxon>
    </lineage>
</organism>
<dbReference type="Proteomes" id="UP001497480">
    <property type="component" value="Unassembled WGS sequence"/>
</dbReference>
<comment type="caution">
    <text evidence="2">The sequence shown here is derived from an EMBL/GenBank/DDBJ whole genome shotgun (WGS) entry which is preliminary data.</text>
</comment>
<dbReference type="AlphaFoldDB" id="A0AAV1YIS3"/>
<gene>
    <name evidence="2" type="ORF">LLUT_LOCUS33905</name>
</gene>
<keyword evidence="3" id="KW-1185">Reference proteome</keyword>
<accession>A0AAV1YIS3</accession>
<reference evidence="2 3" key="1">
    <citation type="submission" date="2024-03" db="EMBL/GenBank/DDBJ databases">
        <authorList>
            <person name="Martinez-Hernandez J."/>
        </authorList>
    </citation>
    <scope>NUCLEOTIDE SEQUENCE [LARGE SCALE GENOMIC DNA]</scope>
</reference>
<protein>
    <submittedName>
        <fullName evidence="2">Uncharacterized protein</fullName>
    </submittedName>
</protein>
<evidence type="ECO:0000313" key="2">
    <source>
        <dbReference type="EMBL" id="CAL0332845.1"/>
    </source>
</evidence>
<feature type="region of interest" description="Disordered" evidence="1">
    <location>
        <begin position="77"/>
        <end position="103"/>
    </location>
</feature>
<evidence type="ECO:0000256" key="1">
    <source>
        <dbReference type="SAM" id="MobiDB-lite"/>
    </source>
</evidence>
<name>A0AAV1YIS3_LUPLU</name>